<evidence type="ECO:0000313" key="5">
    <source>
        <dbReference type="Proteomes" id="UP000235392"/>
    </source>
</evidence>
<evidence type="ECO:0000313" key="4">
    <source>
        <dbReference type="EMBL" id="PLW42590.1"/>
    </source>
</evidence>
<dbReference type="GO" id="GO:0008061">
    <property type="term" value="F:chitin binding"/>
    <property type="evidence" value="ECO:0007669"/>
    <property type="project" value="InterPro"/>
</dbReference>
<dbReference type="InterPro" id="IPR050314">
    <property type="entry name" value="Glycosyl_Hydrlase_18"/>
</dbReference>
<feature type="domain" description="GH18" evidence="3">
    <location>
        <begin position="45"/>
        <end position="496"/>
    </location>
</feature>
<dbReference type="FunFam" id="3.10.50.10:FF:000011">
    <property type="entry name" value="Uncharacterized protein"/>
    <property type="match status" value="1"/>
</dbReference>
<dbReference type="GO" id="GO:0004568">
    <property type="term" value="F:chitinase activity"/>
    <property type="evidence" value="ECO:0007669"/>
    <property type="project" value="TreeGrafter"/>
</dbReference>
<protein>
    <recommendedName>
        <fullName evidence="3">GH18 domain-containing protein</fullName>
    </recommendedName>
</protein>
<accession>A0A2N5UXV6</accession>
<organism evidence="4 5">
    <name type="scientific">Puccinia coronata f. sp. avenae</name>
    <dbReference type="NCBI Taxonomy" id="200324"/>
    <lineage>
        <taxon>Eukaryota</taxon>
        <taxon>Fungi</taxon>
        <taxon>Dikarya</taxon>
        <taxon>Basidiomycota</taxon>
        <taxon>Pucciniomycotina</taxon>
        <taxon>Pucciniomycetes</taxon>
        <taxon>Pucciniales</taxon>
        <taxon>Pucciniaceae</taxon>
        <taxon>Puccinia</taxon>
    </lineage>
</organism>
<proteinExistence type="predicted"/>
<dbReference type="InterPro" id="IPR011583">
    <property type="entry name" value="Chitinase_II/V-like_cat"/>
</dbReference>
<keyword evidence="2" id="KW-0732">Signal</keyword>
<dbReference type="SUPFAM" id="SSF51445">
    <property type="entry name" value="(Trans)glycosidases"/>
    <property type="match status" value="2"/>
</dbReference>
<dbReference type="PANTHER" id="PTHR11177">
    <property type="entry name" value="CHITINASE"/>
    <property type="match status" value="1"/>
</dbReference>
<dbReference type="PROSITE" id="PS51910">
    <property type="entry name" value="GH18_2"/>
    <property type="match status" value="1"/>
</dbReference>
<keyword evidence="1" id="KW-1133">Transmembrane helix</keyword>
<dbReference type="PANTHER" id="PTHR11177:SF317">
    <property type="entry name" value="CHITINASE 12-RELATED"/>
    <property type="match status" value="1"/>
</dbReference>
<dbReference type="GO" id="GO:0006032">
    <property type="term" value="P:chitin catabolic process"/>
    <property type="evidence" value="ECO:0007669"/>
    <property type="project" value="TreeGrafter"/>
</dbReference>
<feature type="signal peptide" evidence="2">
    <location>
        <begin position="1"/>
        <end position="22"/>
    </location>
</feature>
<dbReference type="GO" id="GO:0005576">
    <property type="term" value="C:extracellular region"/>
    <property type="evidence" value="ECO:0007669"/>
    <property type="project" value="TreeGrafter"/>
</dbReference>
<evidence type="ECO:0000259" key="3">
    <source>
        <dbReference type="PROSITE" id="PS51910"/>
    </source>
</evidence>
<dbReference type="EMBL" id="PGCI01000077">
    <property type="protein sequence ID" value="PLW42590.1"/>
    <property type="molecule type" value="Genomic_DNA"/>
</dbReference>
<dbReference type="Pfam" id="PF00704">
    <property type="entry name" value="Glyco_hydro_18"/>
    <property type="match status" value="2"/>
</dbReference>
<evidence type="ECO:0000256" key="1">
    <source>
        <dbReference type="SAM" id="Phobius"/>
    </source>
</evidence>
<name>A0A2N5UXV6_9BASI</name>
<feature type="chain" id="PRO_5014814524" description="GH18 domain-containing protein" evidence="2">
    <location>
        <begin position="23"/>
        <end position="513"/>
    </location>
</feature>
<dbReference type="InterPro" id="IPR001223">
    <property type="entry name" value="Glyco_hydro18_cat"/>
</dbReference>
<dbReference type="AlphaFoldDB" id="A0A2N5UXV6"/>
<dbReference type="SMART" id="SM00636">
    <property type="entry name" value="Glyco_18"/>
    <property type="match status" value="1"/>
</dbReference>
<dbReference type="Gene3D" id="3.20.20.80">
    <property type="entry name" value="Glycosidases"/>
    <property type="match status" value="1"/>
</dbReference>
<feature type="transmembrane region" description="Helical" evidence="1">
    <location>
        <begin position="159"/>
        <end position="180"/>
    </location>
</feature>
<dbReference type="SUPFAM" id="SSF54556">
    <property type="entry name" value="Chitinase insertion domain"/>
    <property type="match status" value="1"/>
</dbReference>
<dbReference type="InterPro" id="IPR017853">
    <property type="entry name" value="GH"/>
</dbReference>
<dbReference type="InterPro" id="IPR029070">
    <property type="entry name" value="Chitinase_insertion_sf"/>
</dbReference>
<keyword evidence="1" id="KW-0812">Transmembrane</keyword>
<reference evidence="4 5" key="1">
    <citation type="submission" date="2017-11" db="EMBL/GenBank/DDBJ databases">
        <title>De novo assembly and phasing of dikaryotic genomes from two isolates of Puccinia coronata f. sp. avenae, the causal agent of oat crown rust.</title>
        <authorList>
            <person name="Miller M.E."/>
            <person name="Zhang Y."/>
            <person name="Omidvar V."/>
            <person name="Sperschneider J."/>
            <person name="Schwessinger B."/>
            <person name="Raley C."/>
            <person name="Palmer J.M."/>
            <person name="Garnica D."/>
            <person name="Upadhyaya N."/>
            <person name="Rathjen J."/>
            <person name="Taylor J.M."/>
            <person name="Park R.F."/>
            <person name="Dodds P.N."/>
            <person name="Hirsch C.D."/>
            <person name="Kianian S.F."/>
            <person name="Figueroa M."/>
        </authorList>
    </citation>
    <scope>NUCLEOTIDE SEQUENCE [LARGE SCALE GENOMIC DNA]</scope>
    <source>
        <strain evidence="4">12SD80</strain>
    </source>
</reference>
<evidence type="ECO:0000256" key="2">
    <source>
        <dbReference type="SAM" id="SignalP"/>
    </source>
</evidence>
<dbReference type="GO" id="GO:0005975">
    <property type="term" value="P:carbohydrate metabolic process"/>
    <property type="evidence" value="ECO:0007669"/>
    <property type="project" value="InterPro"/>
</dbReference>
<comment type="caution">
    <text evidence="4">The sequence shown here is derived from an EMBL/GenBank/DDBJ whole genome shotgun (WGS) entry which is preliminary data.</text>
</comment>
<gene>
    <name evidence="4" type="ORF">PCASD_05262</name>
</gene>
<feature type="transmembrane region" description="Helical" evidence="1">
    <location>
        <begin position="192"/>
        <end position="214"/>
    </location>
</feature>
<keyword evidence="1" id="KW-0472">Membrane</keyword>
<dbReference type="Gene3D" id="3.10.50.10">
    <property type="match status" value="1"/>
</dbReference>
<sequence length="513" mass="57068">MSIFYFGAILVLVLELISYVHGHNSSSCYHPEKVPAQAQKNDTPMIVSAYYPGYNSKFLPVEKIPWKMYNHLQYFVAVPDSKPEEDLIIETEENMIQVIKAAKQNKVSISLSVGGWTGSRTFSFLVGDSKNRTSFVETIARAVHKYGLDGIDLGKFTNLFFFLLQLPIIILLLLFQLIPIEEQKRMKSRQRINFYFLLILFCEEACGILIRAFIYPTTDWEYPNEQGLGCNALNANDTKNFLAFLKLLRKKLGTSHRLSAAVSMKGFMSPDGQNYLSDVSEFAKVLNFFTIMAYDVYGSSFSKLAGPNSPLYSTCSEPTKKYSVAQTIKQWTSTGIPSRQLLLGIPSYGYAYTLLSSKITPSHLSGQPGVTSLLFQPHADTVPESGKTAGQAGGTDACGNPNVAGGQWLFKELSETGKLSNDQQKGLNGYRRIYDNCTHTPFLFNPSTKNLISYDDSFSLKEKASYALEHGLGGVEMFDATGDTLDSQLLRSVRRVLFPGEKNALHGIRATST</sequence>
<dbReference type="Proteomes" id="UP000235392">
    <property type="component" value="Unassembled WGS sequence"/>
</dbReference>